<dbReference type="EMBL" id="BK015564">
    <property type="protein sequence ID" value="DAE13259.1"/>
    <property type="molecule type" value="Genomic_DNA"/>
</dbReference>
<protein>
    <submittedName>
        <fullName evidence="1">Uncharacterized protein</fullName>
    </submittedName>
</protein>
<name>A0A8S5Q3F8_9CAUD</name>
<accession>A0A8S5Q3F8</accession>
<reference evidence="1" key="1">
    <citation type="journal article" date="2021" name="Proc. Natl. Acad. Sci. U.S.A.">
        <title>A Catalog of Tens of Thousands of Viruses from Human Metagenomes Reveals Hidden Associations with Chronic Diseases.</title>
        <authorList>
            <person name="Tisza M.J."/>
            <person name="Buck C.B."/>
        </authorList>
    </citation>
    <scope>NUCLEOTIDE SEQUENCE</scope>
    <source>
        <strain evidence="1">CtLqe90</strain>
    </source>
</reference>
<evidence type="ECO:0000313" key="1">
    <source>
        <dbReference type="EMBL" id="DAE13259.1"/>
    </source>
</evidence>
<sequence>MIAGAIVSGIMKGIENSKKQLQETYNEISESYSNALSSSANTVEYDKLAKGVDHLGRNVSLTSEEYQQFLDLSNKLAEAFPDLVVRTDEYGNKLVGPDGLVGKVGEVSDAVDNLVEKLKESSTVAFFNNDTGSIFSGFLNRVNEFFSTGHADLSVFGQ</sequence>
<organism evidence="1">
    <name type="scientific">Siphoviridae sp. ctLqe90</name>
    <dbReference type="NCBI Taxonomy" id="2825456"/>
    <lineage>
        <taxon>Viruses</taxon>
        <taxon>Duplodnaviria</taxon>
        <taxon>Heunggongvirae</taxon>
        <taxon>Uroviricota</taxon>
        <taxon>Caudoviricetes</taxon>
    </lineage>
</organism>
<proteinExistence type="predicted"/>